<keyword evidence="3" id="KW-0879">Wnt signaling pathway</keyword>
<feature type="chain" id="PRO_5046491922" description="LDLR chaperone MESD" evidence="7">
    <location>
        <begin position="25"/>
        <end position="195"/>
    </location>
</feature>
<dbReference type="PANTHER" id="PTHR17600">
    <property type="entry name" value="MESODERM DEVELOPMENT CANDIDATE 2"/>
    <property type="match status" value="1"/>
</dbReference>
<dbReference type="EMBL" id="CAXLJM020000120">
    <property type="protein sequence ID" value="CAL8137922.1"/>
    <property type="molecule type" value="Genomic_DNA"/>
</dbReference>
<keyword evidence="5" id="KW-0256">Endoplasmic reticulum</keyword>
<evidence type="ECO:0000256" key="4">
    <source>
        <dbReference type="ARBA" id="ARBA00022729"/>
    </source>
</evidence>
<comment type="subcellular location">
    <subcellularLocation>
        <location evidence="1">Endoplasmic reticulum</location>
    </subcellularLocation>
</comment>
<dbReference type="InterPro" id="IPR019330">
    <property type="entry name" value="MESD"/>
</dbReference>
<evidence type="ECO:0000256" key="7">
    <source>
        <dbReference type="SAM" id="SignalP"/>
    </source>
</evidence>
<comment type="caution">
    <text evidence="8">The sequence shown here is derived from an EMBL/GenBank/DDBJ whole genome shotgun (WGS) entry which is preliminary data.</text>
</comment>
<evidence type="ECO:0000256" key="6">
    <source>
        <dbReference type="ARBA" id="ARBA00023186"/>
    </source>
</evidence>
<keyword evidence="4 7" id="KW-0732">Signal</keyword>
<evidence type="ECO:0000256" key="2">
    <source>
        <dbReference type="ARBA" id="ARBA00011068"/>
    </source>
</evidence>
<proteinExistence type="inferred from homology"/>
<evidence type="ECO:0000313" key="8">
    <source>
        <dbReference type="EMBL" id="CAL8137922.1"/>
    </source>
</evidence>
<gene>
    <name evidence="8" type="ORF">ODALV1_LOCUS27141</name>
</gene>
<accession>A0ABP1RX82</accession>
<sequence length="195" mass="22379">MRKDFSVISITLVILVLVAQFVKTEDKVGKKEEKPKKKDLRDYTDADMERLYDQWEENDDEPLPPDELPEYMRPPKEGPPIDFDNIGKMNPDDIMKMTKKGKTVMMFVNLAGSPLRHESEDLTSLWQGALRNNHIQAERYVVEDTRAIFLFHDGAQAWDAKTFLLEQDGIAEIQLEGQVYPGKGTKAKPKAKVEL</sequence>
<evidence type="ECO:0000256" key="3">
    <source>
        <dbReference type="ARBA" id="ARBA00022687"/>
    </source>
</evidence>
<evidence type="ECO:0000256" key="1">
    <source>
        <dbReference type="ARBA" id="ARBA00004240"/>
    </source>
</evidence>
<dbReference type="Pfam" id="PF10185">
    <property type="entry name" value="Mesd"/>
    <property type="match status" value="1"/>
</dbReference>
<dbReference type="Gene3D" id="3.30.70.260">
    <property type="match status" value="1"/>
</dbReference>
<feature type="signal peptide" evidence="7">
    <location>
        <begin position="1"/>
        <end position="24"/>
    </location>
</feature>
<evidence type="ECO:0000313" key="9">
    <source>
        <dbReference type="Proteomes" id="UP001642540"/>
    </source>
</evidence>
<protein>
    <recommendedName>
        <fullName evidence="10">LDLR chaperone MESD</fullName>
    </recommendedName>
</protein>
<keyword evidence="9" id="KW-1185">Reference proteome</keyword>
<evidence type="ECO:0000256" key="5">
    <source>
        <dbReference type="ARBA" id="ARBA00022824"/>
    </source>
</evidence>
<keyword evidence="6" id="KW-0143">Chaperone</keyword>
<dbReference type="Proteomes" id="UP001642540">
    <property type="component" value="Unassembled WGS sequence"/>
</dbReference>
<dbReference type="Gene3D" id="6.10.250.640">
    <property type="match status" value="1"/>
</dbReference>
<organism evidence="8 9">
    <name type="scientific">Orchesella dallaii</name>
    <dbReference type="NCBI Taxonomy" id="48710"/>
    <lineage>
        <taxon>Eukaryota</taxon>
        <taxon>Metazoa</taxon>
        <taxon>Ecdysozoa</taxon>
        <taxon>Arthropoda</taxon>
        <taxon>Hexapoda</taxon>
        <taxon>Collembola</taxon>
        <taxon>Entomobryomorpha</taxon>
        <taxon>Entomobryoidea</taxon>
        <taxon>Orchesellidae</taxon>
        <taxon>Orchesellinae</taxon>
        <taxon>Orchesella</taxon>
    </lineage>
</organism>
<evidence type="ECO:0008006" key="10">
    <source>
        <dbReference type="Google" id="ProtNLM"/>
    </source>
</evidence>
<dbReference type="PANTHER" id="PTHR17600:SF2">
    <property type="entry name" value="LRP CHAPERONE MESD"/>
    <property type="match status" value="1"/>
</dbReference>
<comment type="similarity">
    <text evidence="2">Belongs to the MESD family.</text>
</comment>
<reference evidence="8 9" key="1">
    <citation type="submission" date="2024-08" db="EMBL/GenBank/DDBJ databases">
        <authorList>
            <person name="Cucini C."/>
            <person name="Frati F."/>
        </authorList>
    </citation>
    <scope>NUCLEOTIDE SEQUENCE [LARGE SCALE GENOMIC DNA]</scope>
</reference>
<name>A0ABP1RX82_9HEXA</name>